<dbReference type="AlphaFoldDB" id="A0A1J0EH25"/>
<dbReference type="EMBL" id="CP017886">
    <property type="protein sequence ID" value="APC15116.1"/>
    <property type="molecule type" value="Genomic_DNA"/>
</dbReference>
<dbReference type="PROSITE" id="PS50943">
    <property type="entry name" value="HTH_CROC1"/>
    <property type="match status" value="1"/>
</dbReference>
<dbReference type="SMART" id="SM00530">
    <property type="entry name" value="HTH_XRE"/>
    <property type="match status" value="1"/>
</dbReference>
<evidence type="ECO:0000313" key="3">
    <source>
        <dbReference type="Proteomes" id="UP000182567"/>
    </source>
</evidence>
<proteinExistence type="predicted"/>
<dbReference type="OrthoDB" id="3196789at2"/>
<sequence>MTISVRLKEERSRLKLSQTDLGAAGGVGKTTQINYEKGVGSPDAKYLAAAASLGVDVLYVITGEHRLTSSESITTEEAGLLEFYRAMADSDRQSLMRMAYALAKAV</sequence>
<dbReference type="Proteomes" id="UP000182567">
    <property type="component" value="Chromosome"/>
</dbReference>
<accession>A0A1J0EH25</accession>
<feature type="domain" description="HTH cro/C1-type" evidence="1">
    <location>
        <begin position="7"/>
        <end position="60"/>
    </location>
</feature>
<protein>
    <submittedName>
        <fullName evidence="2">Transcriptional regulator</fullName>
    </submittedName>
</protein>
<name>A0A1J0EH25_9PSED</name>
<organism evidence="2 3">
    <name type="scientific">Pseudomonas frederiksbergensis</name>
    <dbReference type="NCBI Taxonomy" id="104087"/>
    <lineage>
        <taxon>Bacteria</taxon>
        <taxon>Pseudomonadati</taxon>
        <taxon>Pseudomonadota</taxon>
        <taxon>Gammaproteobacteria</taxon>
        <taxon>Pseudomonadales</taxon>
        <taxon>Pseudomonadaceae</taxon>
        <taxon>Pseudomonas</taxon>
    </lineage>
</organism>
<evidence type="ECO:0000313" key="2">
    <source>
        <dbReference type="EMBL" id="APC15116.1"/>
    </source>
</evidence>
<dbReference type="CDD" id="cd00093">
    <property type="entry name" value="HTH_XRE"/>
    <property type="match status" value="1"/>
</dbReference>
<dbReference type="Gene3D" id="1.10.260.40">
    <property type="entry name" value="lambda repressor-like DNA-binding domains"/>
    <property type="match status" value="1"/>
</dbReference>
<dbReference type="InterPro" id="IPR010982">
    <property type="entry name" value="Lambda_DNA-bd_dom_sf"/>
</dbReference>
<gene>
    <name evidence="2" type="ORF">BLL42_05055</name>
</gene>
<dbReference type="GeneID" id="46907582"/>
<evidence type="ECO:0000259" key="1">
    <source>
        <dbReference type="PROSITE" id="PS50943"/>
    </source>
</evidence>
<dbReference type="InterPro" id="IPR001387">
    <property type="entry name" value="Cro/C1-type_HTH"/>
</dbReference>
<dbReference type="GO" id="GO:0003677">
    <property type="term" value="F:DNA binding"/>
    <property type="evidence" value="ECO:0007669"/>
    <property type="project" value="InterPro"/>
</dbReference>
<reference evidence="3" key="1">
    <citation type="submission" date="2016-10" db="EMBL/GenBank/DDBJ databases">
        <title>Pseudomonas frederiksbergensis ERGS4:02 complete genome.</title>
        <authorList>
            <person name="Kumar R."/>
            <person name="Acharya V."/>
            <person name="Singh D."/>
        </authorList>
    </citation>
    <scope>NUCLEOTIDE SEQUENCE [LARGE SCALE GENOMIC DNA]</scope>
    <source>
        <strain evidence="3">ERGS4:02</strain>
    </source>
</reference>
<dbReference type="SUPFAM" id="SSF47413">
    <property type="entry name" value="lambda repressor-like DNA-binding domains"/>
    <property type="match status" value="1"/>
</dbReference>
<dbReference type="RefSeq" id="WP_071551081.1">
    <property type="nucleotide sequence ID" value="NZ_CP017886.1"/>
</dbReference>